<gene>
    <name evidence="2" type="ORF">ACFP3V_19640</name>
</gene>
<dbReference type="EMBL" id="JBHSQJ010000082">
    <property type="protein sequence ID" value="MFC5909418.1"/>
    <property type="molecule type" value="Genomic_DNA"/>
</dbReference>
<keyword evidence="1" id="KW-0472">Membrane</keyword>
<reference evidence="3" key="1">
    <citation type="journal article" date="2019" name="Int. J. Syst. Evol. Microbiol.">
        <title>The Global Catalogue of Microorganisms (GCM) 10K type strain sequencing project: providing services to taxonomists for standard genome sequencing and annotation.</title>
        <authorList>
            <consortium name="The Broad Institute Genomics Platform"/>
            <consortium name="The Broad Institute Genome Sequencing Center for Infectious Disease"/>
            <person name="Wu L."/>
            <person name="Ma J."/>
        </authorList>
    </citation>
    <scope>NUCLEOTIDE SEQUENCE [LARGE SCALE GENOMIC DNA]</scope>
    <source>
        <strain evidence="3">JCM 4816</strain>
    </source>
</reference>
<dbReference type="Proteomes" id="UP001596174">
    <property type="component" value="Unassembled WGS sequence"/>
</dbReference>
<protein>
    <submittedName>
        <fullName evidence="2">ABC transporter</fullName>
    </submittedName>
</protein>
<dbReference type="RefSeq" id="WP_380585198.1">
    <property type="nucleotide sequence ID" value="NZ_JBHSQJ010000082.1"/>
</dbReference>
<keyword evidence="1" id="KW-1133">Transmembrane helix</keyword>
<organism evidence="2 3">
    <name type="scientific">Streptacidiphilus monticola</name>
    <dbReference type="NCBI Taxonomy" id="2161674"/>
    <lineage>
        <taxon>Bacteria</taxon>
        <taxon>Bacillati</taxon>
        <taxon>Actinomycetota</taxon>
        <taxon>Actinomycetes</taxon>
        <taxon>Kitasatosporales</taxon>
        <taxon>Streptomycetaceae</taxon>
        <taxon>Streptacidiphilus</taxon>
    </lineage>
</organism>
<feature type="transmembrane region" description="Helical" evidence="1">
    <location>
        <begin position="189"/>
        <end position="209"/>
    </location>
</feature>
<evidence type="ECO:0000313" key="2">
    <source>
        <dbReference type="EMBL" id="MFC5909418.1"/>
    </source>
</evidence>
<keyword evidence="3" id="KW-1185">Reference proteome</keyword>
<feature type="transmembrane region" description="Helical" evidence="1">
    <location>
        <begin position="83"/>
        <end position="105"/>
    </location>
</feature>
<feature type="transmembrane region" description="Helical" evidence="1">
    <location>
        <begin position="151"/>
        <end position="169"/>
    </location>
</feature>
<proteinExistence type="predicted"/>
<keyword evidence="1" id="KW-0812">Transmembrane</keyword>
<feature type="transmembrane region" description="Helical" evidence="1">
    <location>
        <begin position="19"/>
        <end position="37"/>
    </location>
</feature>
<feature type="transmembrane region" description="Helical" evidence="1">
    <location>
        <begin position="117"/>
        <end position="139"/>
    </location>
</feature>
<comment type="caution">
    <text evidence="2">The sequence shown here is derived from an EMBL/GenBank/DDBJ whole genome shotgun (WGS) entry which is preliminary data.</text>
</comment>
<accession>A0ABW1G4S2</accession>
<evidence type="ECO:0000256" key="1">
    <source>
        <dbReference type="SAM" id="Phobius"/>
    </source>
</evidence>
<evidence type="ECO:0000313" key="3">
    <source>
        <dbReference type="Proteomes" id="UP001596174"/>
    </source>
</evidence>
<name>A0ABW1G4S2_9ACTN</name>
<sequence length="210" mass="20814">MTLALTRCQLALLLGSQRWLPPVLLYAILLGAGWFGGQQLGDSLGWCAAMLVPVCGWITRAATGMEPPAARTVLAAVAGPRQVQLACLAVALGFGAVLGAAGVTFETAVSGGATARVLADGATAVLVGVLTGTALGTLCGPPLVRRGGYGVLALAALSLAAMVAPVSPLNQAVRAVFTSTHAHTTLPTTPAALAALLLAASAALSARAAR</sequence>
<feature type="transmembrane region" description="Helical" evidence="1">
    <location>
        <begin position="43"/>
        <end position="62"/>
    </location>
</feature>